<dbReference type="Proteomes" id="UP000030300">
    <property type="component" value="Chromosome"/>
</dbReference>
<name>A0A0A1DV49_NOCSI</name>
<evidence type="ECO:0000313" key="2">
    <source>
        <dbReference type="Proteomes" id="UP000030300"/>
    </source>
</evidence>
<dbReference type="EMBL" id="CP009896">
    <property type="protein sequence ID" value="AIY19305.1"/>
    <property type="molecule type" value="Genomic_DNA"/>
</dbReference>
<organism evidence="1 2">
    <name type="scientific">Nocardioides simplex</name>
    <name type="common">Arthrobacter simplex</name>
    <dbReference type="NCBI Taxonomy" id="2045"/>
    <lineage>
        <taxon>Bacteria</taxon>
        <taxon>Bacillati</taxon>
        <taxon>Actinomycetota</taxon>
        <taxon>Actinomycetes</taxon>
        <taxon>Propionibacteriales</taxon>
        <taxon>Nocardioidaceae</taxon>
        <taxon>Pimelobacter</taxon>
    </lineage>
</organism>
<dbReference type="GeneID" id="96612127"/>
<dbReference type="SUPFAM" id="SSF53474">
    <property type="entry name" value="alpha/beta-Hydrolases"/>
    <property type="match status" value="1"/>
</dbReference>
<dbReference type="InterPro" id="IPR029058">
    <property type="entry name" value="AB_hydrolase_fold"/>
</dbReference>
<dbReference type="STRING" id="2045.KR76_25610"/>
<dbReference type="KEGG" id="psim:KR76_25610"/>
<dbReference type="RefSeq" id="WP_038682381.1">
    <property type="nucleotide sequence ID" value="NZ_BJMC01000021.1"/>
</dbReference>
<dbReference type="Pfam" id="PF08386">
    <property type="entry name" value="Abhydrolase_4"/>
    <property type="match status" value="1"/>
</dbReference>
<dbReference type="InterPro" id="IPR013595">
    <property type="entry name" value="Pept_S33_TAP-like_C"/>
</dbReference>
<dbReference type="OrthoDB" id="9806902at2"/>
<sequence>MTVTSWDEPAGGTPRGTLVVLPGRGETPVSYERFGRRLSGDAWRVRLVPVDLDDLDATREHVEKVLADEALPAPKVLVGTDTGATLAALLAPTLPVDGVVLAGLALPRAGGAPTWETWEEEVEARTACPVHRRVIAEDEGFARGALDQPLPWRSVRLVAPGKPVLVLHGTADTVTPVGAALTAYDALPDAVVRLVEGGRHDVLNDASHRSVAATTVLFLESLRLGADLPAVVREPEGAGHR</sequence>
<dbReference type="eggNOG" id="COG2267">
    <property type="taxonomic scope" value="Bacteria"/>
</dbReference>
<protein>
    <submittedName>
        <fullName evidence="1">Uncharacterized protein</fullName>
    </submittedName>
</protein>
<gene>
    <name evidence="1" type="ORF">KR76_25610</name>
</gene>
<reference evidence="1 2" key="1">
    <citation type="journal article" date="2015" name="Genome Announc.">
        <title>Complete Genome Sequence of Steroid-Transforming Nocardioides simplex VKM Ac-2033D.</title>
        <authorList>
            <person name="Shtratnikova V.Y."/>
            <person name="Schelkunov M.I."/>
            <person name="Pekov Y.A."/>
            <person name="Fokina V.V."/>
            <person name="Logacheva M.D."/>
            <person name="Sokolov S.L."/>
            <person name="Bragin E.Y."/>
            <person name="Ashapkin V.V."/>
            <person name="Donova M.V."/>
        </authorList>
    </citation>
    <scope>NUCLEOTIDE SEQUENCE [LARGE SCALE GENOMIC DNA]</scope>
    <source>
        <strain evidence="1 2">VKM Ac-2033D</strain>
    </source>
</reference>
<dbReference type="AlphaFoldDB" id="A0A0A1DV49"/>
<accession>A0A0A1DV49</accession>
<evidence type="ECO:0000313" key="1">
    <source>
        <dbReference type="EMBL" id="AIY19305.1"/>
    </source>
</evidence>
<dbReference type="HOGENOM" id="CLU_1123615_0_0_11"/>
<keyword evidence="2" id="KW-1185">Reference proteome</keyword>
<proteinExistence type="predicted"/>
<dbReference type="Gene3D" id="3.40.50.1820">
    <property type="entry name" value="alpha/beta hydrolase"/>
    <property type="match status" value="1"/>
</dbReference>